<evidence type="ECO:0000313" key="3">
    <source>
        <dbReference type="Proteomes" id="UP000184335"/>
    </source>
</evidence>
<feature type="transmembrane region" description="Helical" evidence="1">
    <location>
        <begin position="57"/>
        <end position="75"/>
    </location>
</feature>
<name>A0A1M5ZXK6_9FLAO</name>
<keyword evidence="1" id="KW-0812">Transmembrane</keyword>
<dbReference type="PANTHER" id="PTHR36974:SF1">
    <property type="entry name" value="DOXX FAMILY MEMBRANE PROTEIN"/>
    <property type="match status" value="1"/>
</dbReference>
<dbReference type="Proteomes" id="UP000184335">
    <property type="component" value="Unassembled WGS sequence"/>
</dbReference>
<evidence type="ECO:0000313" key="2">
    <source>
        <dbReference type="EMBL" id="SHI28886.1"/>
    </source>
</evidence>
<reference evidence="2 3" key="1">
    <citation type="submission" date="2016-11" db="EMBL/GenBank/DDBJ databases">
        <authorList>
            <person name="Jaros S."/>
            <person name="Januszkiewicz K."/>
            <person name="Wedrychowicz H."/>
        </authorList>
    </citation>
    <scope>NUCLEOTIDE SEQUENCE [LARGE SCALE GENOMIC DNA]</scope>
    <source>
        <strain evidence="2 3">DSM 25479</strain>
    </source>
</reference>
<dbReference type="EMBL" id="FQYI01000001">
    <property type="protein sequence ID" value="SHI28886.1"/>
    <property type="molecule type" value="Genomic_DNA"/>
</dbReference>
<gene>
    <name evidence="2" type="ORF">SAMN05443429_10114</name>
</gene>
<keyword evidence="1" id="KW-0472">Membrane</keyword>
<dbReference type="STRING" id="1118202.SAMN05443429_10114"/>
<accession>A0A1M5ZXK6</accession>
<sequence>MAAMLFFTSVAHFAFLQGMSQMIPDFIPFKKEWVIITGILEIAAGIGLLFKKSRKITSILLIIFLILILPANINSAMQNLNYETGNFDGNGICYLWFRIPMQIFYILWIWKFGYKPKD</sequence>
<feature type="transmembrane region" description="Helical" evidence="1">
    <location>
        <begin position="32"/>
        <end position="50"/>
    </location>
</feature>
<keyword evidence="1" id="KW-1133">Transmembrane helix</keyword>
<dbReference type="AlphaFoldDB" id="A0A1M5ZXK6"/>
<proteinExistence type="predicted"/>
<protein>
    <submittedName>
        <fullName evidence="2">Uncharacterized membrane protein</fullName>
    </submittedName>
</protein>
<organism evidence="2 3">
    <name type="scientific">Cruoricaptor ignavus</name>
    <dbReference type="NCBI Taxonomy" id="1118202"/>
    <lineage>
        <taxon>Bacteria</taxon>
        <taxon>Pseudomonadati</taxon>
        <taxon>Bacteroidota</taxon>
        <taxon>Flavobacteriia</taxon>
        <taxon>Flavobacteriales</taxon>
        <taxon>Weeksellaceae</taxon>
        <taxon>Cruoricaptor</taxon>
    </lineage>
</organism>
<keyword evidence="3" id="KW-1185">Reference proteome</keyword>
<evidence type="ECO:0000256" key="1">
    <source>
        <dbReference type="SAM" id="Phobius"/>
    </source>
</evidence>
<dbReference type="PANTHER" id="PTHR36974">
    <property type="entry name" value="MEMBRANE PROTEIN-RELATED"/>
    <property type="match status" value="1"/>
</dbReference>
<feature type="transmembrane region" description="Helical" evidence="1">
    <location>
        <begin position="95"/>
        <end position="114"/>
    </location>
</feature>